<evidence type="ECO:0000313" key="1">
    <source>
        <dbReference type="EMBL" id="CAE8668620.1"/>
    </source>
</evidence>
<sequence length="141" mass="15903">MLDKCQDKLQTWAAGGACEDSDRADSGSLLFIELSNNAFKIDLNLGGELEKIEVIRWQFSLTRGMLRTAYAAQGLTLEGGVVVDLRRAGGLEDHDWWLAIYVMLSRARRLDNLILIGFTEQVENLLKRGPPERLIKIRKQS</sequence>
<dbReference type="Proteomes" id="UP000626109">
    <property type="component" value="Unassembled WGS sequence"/>
</dbReference>
<proteinExistence type="predicted"/>
<gene>
    <name evidence="1" type="ORF">PGLA2088_LOCUS16970</name>
</gene>
<dbReference type="AlphaFoldDB" id="A0A813J0P2"/>
<accession>A0A813J0P2</accession>
<dbReference type="EMBL" id="CAJNNW010021906">
    <property type="protein sequence ID" value="CAE8668620.1"/>
    <property type="molecule type" value="Genomic_DNA"/>
</dbReference>
<comment type="caution">
    <text evidence="1">The sequence shown here is derived from an EMBL/GenBank/DDBJ whole genome shotgun (WGS) entry which is preliminary data.</text>
</comment>
<evidence type="ECO:0000313" key="2">
    <source>
        <dbReference type="Proteomes" id="UP000626109"/>
    </source>
</evidence>
<reference evidence="1" key="1">
    <citation type="submission" date="2021-02" db="EMBL/GenBank/DDBJ databases">
        <authorList>
            <person name="Dougan E. K."/>
            <person name="Rhodes N."/>
            <person name="Thang M."/>
            <person name="Chan C."/>
        </authorList>
    </citation>
    <scope>NUCLEOTIDE SEQUENCE</scope>
</reference>
<name>A0A813J0P2_POLGL</name>
<organism evidence="1 2">
    <name type="scientific">Polarella glacialis</name>
    <name type="common">Dinoflagellate</name>
    <dbReference type="NCBI Taxonomy" id="89957"/>
    <lineage>
        <taxon>Eukaryota</taxon>
        <taxon>Sar</taxon>
        <taxon>Alveolata</taxon>
        <taxon>Dinophyceae</taxon>
        <taxon>Suessiales</taxon>
        <taxon>Suessiaceae</taxon>
        <taxon>Polarella</taxon>
    </lineage>
</organism>
<protein>
    <submittedName>
        <fullName evidence="1">Uncharacterized protein</fullName>
    </submittedName>
</protein>